<evidence type="ECO:0000256" key="5">
    <source>
        <dbReference type="ARBA" id="ARBA00023136"/>
    </source>
</evidence>
<comment type="similarity">
    <text evidence="6">Belongs to the ABC-4 integral membrane protein family.</text>
</comment>
<dbReference type="InterPro" id="IPR050250">
    <property type="entry name" value="Macrolide_Exporter_MacB"/>
</dbReference>
<feature type="transmembrane region" description="Helical" evidence="7">
    <location>
        <begin position="290"/>
        <end position="317"/>
    </location>
</feature>
<reference evidence="10 11" key="1">
    <citation type="submission" date="2012-11" db="EMBL/GenBank/DDBJ databases">
        <title>Genome assembly of Thiorhodococcus sp. AK35.</title>
        <authorList>
            <person name="Nupur N."/>
            <person name="Khatri I."/>
            <person name="Subramanian S."/>
            <person name="Pinnaka A."/>
        </authorList>
    </citation>
    <scope>NUCLEOTIDE SEQUENCE [LARGE SCALE GENOMIC DNA]</scope>
    <source>
        <strain evidence="10 11">AK35</strain>
    </source>
</reference>
<evidence type="ECO:0000256" key="4">
    <source>
        <dbReference type="ARBA" id="ARBA00022989"/>
    </source>
</evidence>
<dbReference type="Pfam" id="PF12704">
    <property type="entry name" value="MacB_PCD"/>
    <property type="match status" value="1"/>
</dbReference>
<evidence type="ECO:0000256" key="2">
    <source>
        <dbReference type="ARBA" id="ARBA00022475"/>
    </source>
</evidence>
<dbReference type="OrthoDB" id="9770036at2"/>
<keyword evidence="3 7" id="KW-0812">Transmembrane</keyword>
<evidence type="ECO:0000259" key="8">
    <source>
        <dbReference type="Pfam" id="PF02687"/>
    </source>
</evidence>
<evidence type="ECO:0000256" key="1">
    <source>
        <dbReference type="ARBA" id="ARBA00004651"/>
    </source>
</evidence>
<protein>
    <recommendedName>
        <fullName evidence="12">ABC transporter permease</fullName>
    </recommendedName>
</protein>
<feature type="transmembrane region" description="Helical" evidence="7">
    <location>
        <begin position="246"/>
        <end position="270"/>
    </location>
</feature>
<dbReference type="Pfam" id="PF02687">
    <property type="entry name" value="FtsX"/>
    <property type="match status" value="1"/>
</dbReference>
<feature type="domain" description="ABC3 transporter permease C-terminal" evidence="8">
    <location>
        <begin position="249"/>
        <end position="367"/>
    </location>
</feature>
<comment type="caution">
    <text evidence="10">The sequence shown here is derived from an EMBL/GenBank/DDBJ whole genome shotgun (WGS) entry which is preliminary data.</text>
</comment>
<dbReference type="GO" id="GO:0022857">
    <property type="term" value="F:transmembrane transporter activity"/>
    <property type="evidence" value="ECO:0007669"/>
    <property type="project" value="TreeGrafter"/>
</dbReference>
<comment type="subcellular location">
    <subcellularLocation>
        <location evidence="1">Cell membrane</location>
        <topology evidence="1">Multi-pass membrane protein</topology>
    </subcellularLocation>
</comment>
<dbReference type="GO" id="GO:0005886">
    <property type="term" value="C:plasma membrane"/>
    <property type="evidence" value="ECO:0007669"/>
    <property type="project" value="UniProtKB-SubCell"/>
</dbReference>
<evidence type="ECO:0000256" key="6">
    <source>
        <dbReference type="ARBA" id="ARBA00038076"/>
    </source>
</evidence>
<gene>
    <name evidence="10" type="ORF">D779_4124</name>
</gene>
<proteinExistence type="inferred from homology"/>
<evidence type="ECO:0000313" key="11">
    <source>
        <dbReference type="Proteomes" id="UP000019460"/>
    </source>
</evidence>
<evidence type="ECO:0000256" key="7">
    <source>
        <dbReference type="SAM" id="Phobius"/>
    </source>
</evidence>
<dbReference type="AlphaFoldDB" id="W9VHT9"/>
<sequence>MIRIALRHMRRTRLRTLLTLIGVAGSVALFVSLSAVSRDLKRQLDQGVVQSRIDILVEQRGAATPTLSRIPETAETELRRLPGIAATSSLVVGSVKAAGLPYLLLFGVSAPETYRAAGEWLGGGLIAGDMYRPGAGELVLGRLAARRLKLDVGDRLEIGGTRSYRVSGIYWLGQGVLDGGAMIDVADAQRLLSRAGQVNLLLVEVEDKRMVGPLVQRIGERFPGLHAFPATSLGRQIRAISMIDGFVMAVSAIVLLLSGVLILNTMLMAISERTREIGILMAVGWSRLMILRLILTEAGLLGLIGGLLGFLCAYPLLWMLTMLPAMAPGWIPVSPDLALFAQSLGLSVLLATLGACYPAVFATRLQPATAIGYE</sequence>
<feature type="transmembrane region" description="Helical" evidence="7">
    <location>
        <begin position="337"/>
        <end position="360"/>
    </location>
</feature>
<accession>W9VHT9</accession>
<keyword evidence="4 7" id="KW-1133">Transmembrane helix</keyword>
<dbReference type="STRING" id="1249627.D779_4124"/>
<dbReference type="PANTHER" id="PTHR30572">
    <property type="entry name" value="MEMBRANE COMPONENT OF TRANSPORTER-RELATED"/>
    <property type="match status" value="1"/>
</dbReference>
<keyword evidence="11" id="KW-1185">Reference proteome</keyword>
<organism evidence="10 11">
    <name type="scientific">Imhoffiella purpurea</name>
    <dbReference type="NCBI Taxonomy" id="1249627"/>
    <lineage>
        <taxon>Bacteria</taxon>
        <taxon>Pseudomonadati</taxon>
        <taxon>Pseudomonadota</taxon>
        <taxon>Gammaproteobacteria</taxon>
        <taxon>Chromatiales</taxon>
        <taxon>Chromatiaceae</taxon>
        <taxon>Imhoffiella</taxon>
    </lineage>
</organism>
<dbReference type="PANTHER" id="PTHR30572:SF4">
    <property type="entry name" value="ABC TRANSPORTER PERMEASE YTRF"/>
    <property type="match status" value="1"/>
</dbReference>
<dbReference type="RefSeq" id="WP_043749264.1">
    <property type="nucleotide sequence ID" value="NZ_AONC01000009.1"/>
</dbReference>
<evidence type="ECO:0000256" key="3">
    <source>
        <dbReference type="ARBA" id="ARBA00022692"/>
    </source>
</evidence>
<evidence type="ECO:0008006" key="12">
    <source>
        <dbReference type="Google" id="ProtNLM"/>
    </source>
</evidence>
<keyword evidence="5 7" id="KW-0472">Membrane</keyword>
<dbReference type="InterPro" id="IPR025857">
    <property type="entry name" value="MacB_PCD"/>
</dbReference>
<dbReference type="eggNOG" id="COG0577">
    <property type="taxonomic scope" value="Bacteria"/>
</dbReference>
<feature type="domain" description="MacB-like periplasmic core" evidence="9">
    <location>
        <begin position="16"/>
        <end position="218"/>
    </location>
</feature>
<keyword evidence="2" id="KW-1003">Cell membrane</keyword>
<dbReference type="InterPro" id="IPR003838">
    <property type="entry name" value="ABC3_permease_C"/>
</dbReference>
<name>W9VHT9_9GAMM</name>
<evidence type="ECO:0000259" key="9">
    <source>
        <dbReference type="Pfam" id="PF12704"/>
    </source>
</evidence>
<evidence type="ECO:0000313" key="10">
    <source>
        <dbReference type="EMBL" id="EXJ16571.1"/>
    </source>
</evidence>
<dbReference type="Proteomes" id="UP000019460">
    <property type="component" value="Unassembled WGS sequence"/>
</dbReference>
<dbReference type="EMBL" id="AONC01000009">
    <property type="protein sequence ID" value="EXJ16571.1"/>
    <property type="molecule type" value="Genomic_DNA"/>
</dbReference>